<gene>
    <name evidence="1" type="ORF">ACFOZ4_27180</name>
</gene>
<dbReference type="Proteomes" id="UP001595816">
    <property type="component" value="Unassembled WGS sequence"/>
</dbReference>
<name>A0ABV8LTC1_9ACTN</name>
<evidence type="ECO:0000313" key="2">
    <source>
        <dbReference type="Proteomes" id="UP001595816"/>
    </source>
</evidence>
<evidence type="ECO:0000313" key="1">
    <source>
        <dbReference type="EMBL" id="MFC4134310.1"/>
    </source>
</evidence>
<keyword evidence="2" id="KW-1185">Reference proteome</keyword>
<organism evidence="1 2">
    <name type="scientific">Hamadaea flava</name>
    <dbReference type="NCBI Taxonomy" id="1742688"/>
    <lineage>
        <taxon>Bacteria</taxon>
        <taxon>Bacillati</taxon>
        <taxon>Actinomycetota</taxon>
        <taxon>Actinomycetes</taxon>
        <taxon>Micromonosporales</taxon>
        <taxon>Micromonosporaceae</taxon>
        <taxon>Hamadaea</taxon>
    </lineage>
</organism>
<accession>A0ABV8LTC1</accession>
<dbReference type="RefSeq" id="WP_253761523.1">
    <property type="nucleotide sequence ID" value="NZ_JAMZDZ010000001.1"/>
</dbReference>
<protein>
    <submittedName>
        <fullName evidence="1">Uncharacterized protein</fullName>
    </submittedName>
</protein>
<proteinExistence type="predicted"/>
<reference evidence="2" key="1">
    <citation type="journal article" date="2019" name="Int. J. Syst. Evol. Microbiol.">
        <title>The Global Catalogue of Microorganisms (GCM) 10K type strain sequencing project: providing services to taxonomists for standard genome sequencing and annotation.</title>
        <authorList>
            <consortium name="The Broad Institute Genomics Platform"/>
            <consortium name="The Broad Institute Genome Sequencing Center for Infectious Disease"/>
            <person name="Wu L."/>
            <person name="Ma J."/>
        </authorList>
    </citation>
    <scope>NUCLEOTIDE SEQUENCE [LARGE SCALE GENOMIC DNA]</scope>
    <source>
        <strain evidence="2">CGMCC 4.7289</strain>
    </source>
</reference>
<comment type="caution">
    <text evidence="1">The sequence shown here is derived from an EMBL/GenBank/DDBJ whole genome shotgun (WGS) entry which is preliminary data.</text>
</comment>
<sequence length="477" mass="50986">MTSGVVFPVSDDAGNRSTSALGRAVVAAALREVDPVGARAAEQETVWRSHYIAHFRRQIEAGLTSGEAARRSAYDGLRELHDRMRVITPGGGEIGLRAAFDTPGTELTTAVQSGTGEREKELTLPYRGDRLAGDDLRRQLDKWVEAGVVEPSCAEAVRAVLANPDWLVLDGRRIAVLGAGAEMGPVHSLLRWGADVVAVDLPRPAIWERLAATADRYAGRLYTPVGPDGTTGADLLHDLPAVARWLVGQEGDLVLGNYVYADGATNVRVSVAVDALTAYLLDERDDVALAFLATPTDVFAAPGEAVAQAERNYQRSSLLKTLRQPVRLLSAGRLLRRNYAPGADPGICDSLVAQQGPNYALAKRLQRWRAAVARAEGTTVSFTVAPPTRTRSVVKNRALAAAYAGAHVFGVEVFEPATANTLMAALLAYDLHNPLPPQEHVWQEEAYAAAHGGLWRTAYSPRSALGLAAMIGIGGAR</sequence>
<dbReference type="EMBL" id="JBHSAY010000015">
    <property type="protein sequence ID" value="MFC4134310.1"/>
    <property type="molecule type" value="Genomic_DNA"/>
</dbReference>